<name>A0A4P9YRL1_9FUNG</name>
<dbReference type="GO" id="GO:0004660">
    <property type="term" value="F:protein farnesyltransferase activity"/>
    <property type="evidence" value="ECO:0007669"/>
    <property type="project" value="UniProtKB-UniRule"/>
</dbReference>
<evidence type="ECO:0000256" key="8">
    <source>
        <dbReference type="ARBA" id="ARBA00022833"/>
    </source>
</evidence>
<dbReference type="GO" id="GO:0097354">
    <property type="term" value="P:prenylation"/>
    <property type="evidence" value="ECO:0007669"/>
    <property type="project" value="UniProtKB-UniRule"/>
</dbReference>
<dbReference type="OrthoDB" id="10261146at2759"/>
<dbReference type="Proteomes" id="UP000278143">
    <property type="component" value="Unassembled WGS sequence"/>
</dbReference>
<dbReference type="InterPro" id="IPR026872">
    <property type="entry name" value="FTB"/>
</dbReference>
<keyword evidence="5 9" id="KW-0808">Transferase</keyword>
<keyword evidence="7" id="KW-0677">Repeat</keyword>
<keyword evidence="12" id="KW-1185">Reference proteome</keyword>
<evidence type="ECO:0000256" key="5">
    <source>
        <dbReference type="ARBA" id="ARBA00022679"/>
    </source>
</evidence>
<evidence type="ECO:0000256" key="4">
    <source>
        <dbReference type="ARBA" id="ARBA00022602"/>
    </source>
</evidence>
<dbReference type="CDD" id="cd02893">
    <property type="entry name" value="FTase"/>
    <property type="match status" value="1"/>
</dbReference>
<dbReference type="EC" id="2.5.1.58" evidence="2 9"/>
<comment type="cofactor">
    <cofactor evidence="9">
        <name>Zn(2+)</name>
        <dbReference type="ChEBI" id="CHEBI:29105"/>
    </cofactor>
    <text evidence="9">Binds 1 zinc ion per subunit.</text>
</comment>
<comment type="similarity">
    <text evidence="1 9">Belongs to the protein prenyltransferase subunit beta family.</text>
</comment>
<dbReference type="PANTHER" id="PTHR11774:SF6">
    <property type="entry name" value="PROTEIN FARNESYLTRANSFERASE SUBUNIT BETA"/>
    <property type="match status" value="1"/>
</dbReference>
<feature type="domain" description="Prenyltransferase alpha-alpha toroid" evidence="10">
    <location>
        <begin position="2"/>
        <end position="256"/>
    </location>
</feature>
<evidence type="ECO:0000256" key="1">
    <source>
        <dbReference type="ARBA" id="ARBA00010497"/>
    </source>
</evidence>
<dbReference type="EMBL" id="KZ992069">
    <property type="protein sequence ID" value="RKP22467.1"/>
    <property type="molecule type" value="Genomic_DNA"/>
</dbReference>
<dbReference type="GO" id="GO:0005965">
    <property type="term" value="C:protein farnesyltransferase complex"/>
    <property type="evidence" value="ECO:0007669"/>
    <property type="project" value="UniProtKB-UniRule"/>
</dbReference>
<evidence type="ECO:0000313" key="11">
    <source>
        <dbReference type="EMBL" id="RKP22467.1"/>
    </source>
</evidence>
<gene>
    <name evidence="11" type="ORF">SYNPS1DRAFT_20025</name>
</gene>
<comment type="subunit">
    <text evidence="9">Heterodimer of an alpha and a beta subunit.</text>
</comment>
<keyword evidence="4 9" id="KW-0637">Prenyltransferase</keyword>
<keyword evidence="8 9" id="KW-0862">Zinc</keyword>
<dbReference type="GO" id="GO:0008270">
    <property type="term" value="F:zinc ion binding"/>
    <property type="evidence" value="ECO:0007669"/>
    <property type="project" value="UniProtKB-UniRule"/>
</dbReference>
<comment type="function">
    <text evidence="9">Catalyzes the transfer of a farnesyl moiety from farnesyl diphosphate to a cysteine at the fourth position from the C-terminus of several proteins. The beta subunit is responsible for peptide-binding.</text>
</comment>
<keyword evidence="6 9" id="KW-0479">Metal-binding</keyword>
<feature type="non-terminal residue" evidence="11">
    <location>
        <position position="1"/>
    </location>
</feature>
<dbReference type="InterPro" id="IPR045089">
    <property type="entry name" value="PGGT1B-like"/>
</dbReference>
<organism evidence="11 12">
    <name type="scientific">Syncephalis pseudoplumigaleata</name>
    <dbReference type="NCBI Taxonomy" id="1712513"/>
    <lineage>
        <taxon>Eukaryota</taxon>
        <taxon>Fungi</taxon>
        <taxon>Fungi incertae sedis</taxon>
        <taxon>Zoopagomycota</taxon>
        <taxon>Zoopagomycotina</taxon>
        <taxon>Zoopagomycetes</taxon>
        <taxon>Zoopagales</taxon>
        <taxon>Piptocephalidaceae</taxon>
        <taxon>Syncephalis</taxon>
    </lineage>
</organism>
<proteinExistence type="inferred from homology"/>
<protein>
    <recommendedName>
        <fullName evidence="3 9">Protein farnesyltransferase subunit beta</fullName>
        <shortName evidence="9">FTase-beta</shortName>
        <ecNumber evidence="2 9">2.5.1.58</ecNumber>
    </recommendedName>
</protein>
<evidence type="ECO:0000313" key="12">
    <source>
        <dbReference type="Proteomes" id="UP000278143"/>
    </source>
</evidence>
<evidence type="ECO:0000259" key="10">
    <source>
        <dbReference type="Pfam" id="PF00432"/>
    </source>
</evidence>
<evidence type="ECO:0000256" key="2">
    <source>
        <dbReference type="ARBA" id="ARBA00012702"/>
    </source>
</evidence>
<comment type="catalytic activity">
    <reaction evidence="9">
        <text>L-cysteinyl-[protein] + (2E,6E)-farnesyl diphosphate = S-(2E,6E)-farnesyl-L-cysteinyl-[protein] + diphosphate</text>
        <dbReference type="Rhea" id="RHEA:13345"/>
        <dbReference type="Rhea" id="RHEA-COMP:10131"/>
        <dbReference type="Rhea" id="RHEA-COMP:11535"/>
        <dbReference type="ChEBI" id="CHEBI:29950"/>
        <dbReference type="ChEBI" id="CHEBI:33019"/>
        <dbReference type="ChEBI" id="CHEBI:86019"/>
        <dbReference type="ChEBI" id="CHEBI:175763"/>
    </reaction>
</comment>
<dbReference type="Pfam" id="PF00432">
    <property type="entry name" value="Prenyltrans"/>
    <property type="match status" value="1"/>
</dbReference>
<sequence>RLVNTLAACQHPEGGFGGGPDQLAHLAPTYAAVAAIAVVGEGYDMIHRERLYAWLLSLKQADGSFVMCHGGEIDVRGSYCALTVASLLGIMTPELTANCADFIQRCQTYEGGLGSRPGVEAHGGYTFCGLAAMLLLGQEQRLNLRALTTWASQRQMTHEGGFQGRTNKLVDGCYTFWCAGLFPLLHEANIGKSMLASWMTTATTDHPTIHVEALRDYMLYCCQYLRGGLIDKPGKQPDFYHTCYGLSGLAVVFYSEAAMSTASEDDPQQQQQSRQMLGPFTVSNVACVGGWALHRPCAGGLMDGFSFIAHGHPACPSHFQH</sequence>
<evidence type="ECO:0000256" key="6">
    <source>
        <dbReference type="ARBA" id="ARBA00022723"/>
    </source>
</evidence>
<dbReference type="InterPro" id="IPR008930">
    <property type="entry name" value="Terpenoid_cyclase/PrenylTrfase"/>
</dbReference>
<evidence type="ECO:0000256" key="9">
    <source>
        <dbReference type="RuleBase" id="RU365056"/>
    </source>
</evidence>
<dbReference type="AlphaFoldDB" id="A0A4P9YRL1"/>
<dbReference type="InterPro" id="IPR001330">
    <property type="entry name" value="Prenyltrans"/>
</dbReference>
<evidence type="ECO:0000256" key="3">
    <source>
        <dbReference type="ARBA" id="ARBA00015798"/>
    </source>
</evidence>
<accession>A0A4P9YRL1</accession>
<dbReference type="SUPFAM" id="SSF48239">
    <property type="entry name" value="Terpenoid cyclases/Protein prenyltransferases"/>
    <property type="match status" value="1"/>
</dbReference>
<dbReference type="Gene3D" id="1.50.10.20">
    <property type="match status" value="1"/>
</dbReference>
<dbReference type="PANTHER" id="PTHR11774">
    <property type="entry name" value="GERANYLGERANYL TRANSFERASE TYPE BETA SUBUNIT"/>
    <property type="match status" value="1"/>
</dbReference>
<evidence type="ECO:0000256" key="7">
    <source>
        <dbReference type="ARBA" id="ARBA00022737"/>
    </source>
</evidence>
<reference evidence="12" key="1">
    <citation type="journal article" date="2018" name="Nat. Microbiol.">
        <title>Leveraging single-cell genomics to expand the fungal tree of life.</title>
        <authorList>
            <person name="Ahrendt S.R."/>
            <person name="Quandt C.A."/>
            <person name="Ciobanu D."/>
            <person name="Clum A."/>
            <person name="Salamov A."/>
            <person name="Andreopoulos B."/>
            <person name="Cheng J.F."/>
            <person name="Woyke T."/>
            <person name="Pelin A."/>
            <person name="Henrissat B."/>
            <person name="Reynolds N.K."/>
            <person name="Benny G.L."/>
            <person name="Smith M.E."/>
            <person name="James T.Y."/>
            <person name="Grigoriev I.V."/>
        </authorList>
    </citation>
    <scope>NUCLEOTIDE SEQUENCE [LARGE SCALE GENOMIC DNA]</scope>
    <source>
        <strain evidence="12">Benny S71-1</strain>
    </source>
</reference>